<sequence>MEENFEQLVAEFNVSPLSSDVLQKITLLLQSKTDEALSSFISQEYQSLFTLEHKVWQLLSEDSHHWFNDLDYSVFFRTLVSFNKNMIFNQDSIKDHIKVSLLMPNTIDQINSIFKQIEQTIDDNDPLITFVSLWFDNLSFFIHEYPQLGHSPIIIQMNKYVADHFIISEQFNFYLSQLRQSQLSSSIFTTKQLFYMKTCSFSLNVYFYSNPPSFDYTPGQVLQNIGDEYLQIIQIQSYTIKLWSTELLTCMTHLIGFIRAFLWWNGETGTKLKILLPTEKILLEYTQAMVYIIDYKADCAYIMPQWINDETILMDSVLLFLINIIQTQNINWFFHPMNQLSDTLLKLGELPVYYQIHLCAYGILSEILTDEHLKELKFPDNIRDFFFQMLEHAWHNPLKRCKQIPITYFLRGLRHQLILLMLLDKD</sequence>
<evidence type="ECO:0000313" key="1">
    <source>
        <dbReference type="EMBL" id="CAF1375462.1"/>
    </source>
</evidence>
<gene>
    <name evidence="1" type="ORF">JXQ802_LOCUS33382</name>
</gene>
<comment type="caution">
    <text evidence="1">The sequence shown here is derived from an EMBL/GenBank/DDBJ whole genome shotgun (WGS) entry which is preliminary data.</text>
</comment>
<protein>
    <submittedName>
        <fullName evidence="1">Uncharacterized protein</fullName>
    </submittedName>
</protein>
<dbReference type="Proteomes" id="UP000663870">
    <property type="component" value="Unassembled WGS sequence"/>
</dbReference>
<organism evidence="1 2">
    <name type="scientific">Rotaria sordida</name>
    <dbReference type="NCBI Taxonomy" id="392033"/>
    <lineage>
        <taxon>Eukaryota</taxon>
        <taxon>Metazoa</taxon>
        <taxon>Spiralia</taxon>
        <taxon>Gnathifera</taxon>
        <taxon>Rotifera</taxon>
        <taxon>Eurotatoria</taxon>
        <taxon>Bdelloidea</taxon>
        <taxon>Philodinida</taxon>
        <taxon>Philodinidae</taxon>
        <taxon>Rotaria</taxon>
    </lineage>
</organism>
<name>A0A815JE08_9BILA</name>
<reference evidence="1" key="1">
    <citation type="submission" date="2021-02" db="EMBL/GenBank/DDBJ databases">
        <authorList>
            <person name="Nowell W R."/>
        </authorList>
    </citation>
    <scope>NUCLEOTIDE SEQUENCE</scope>
</reference>
<accession>A0A815JE08</accession>
<keyword evidence="2" id="KW-1185">Reference proteome</keyword>
<dbReference type="EMBL" id="CAJNOL010001521">
    <property type="protein sequence ID" value="CAF1375462.1"/>
    <property type="molecule type" value="Genomic_DNA"/>
</dbReference>
<proteinExistence type="predicted"/>
<evidence type="ECO:0000313" key="2">
    <source>
        <dbReference type="Proteomes" id="UP000663870"/>
    </source>
</evidence>
<dbReference type="AlphaFoldDB" id="A0A815JE08"/>